<comment type="caution">
    <text evidence="1">The sequence shown here is derived from an EMBL/GenBank/DDBJ whole genome shotgun (WGS) entry which is preliminary data.</text>
</comment>
<reference evidence="1" key="1">
    <citation type="journal article" date="2023" name="G3 (Bethesda)">
        <title>A reference genome for the long-term kleptoplast-retaining sea slug Elysia crispata morphotype clarki.</title>
        <authorList>
            <person name="Eastman K.E."/>
            <person name="Pendleton A.L."/>
            <person name="Shaikh M.A."/>
            <person name="Suttiyut T."/>
            <person name="Ogas R."/>
            <person name="Tomko P."/>
            <person name="Gavelis G."/>
            <person name="Widhalm J.R."/>
            <person name="Wisecaver J.H."/>
        </authorList>
    </citation>
    <scope>NUCLEOTIDE SEQUENCE</scope>
    <source>
        <strain evidence="1">ECLA1</strain>
    </source>
</reference>
<evidence type="ECO:0000313" key="2">
    <source>
        <dbReference type="Proteomes" id="UP001283361"/>
    </source>
</evidence>
<protein>
    <submittedName>
        <fullName evidence="1">Uncharacterized protein</fullName>
    </submittedName>
</protein>
<organism evidence="1 2">
    <name type="scientific">Elysia crispata</name>
    <name type="common">lettuce slug</name>
    <dbReference type="NCBI Taxonomy" id="231223"/>
    <lineage>
        <taxon>Eukaryota</taxon>
        <taxon>Metazoa</taxon>
        <taxon>Spiralia</taxon>
        <taxon>Lophotrochozoa</taxon>
        <taxon>Mollusca</taxon>
        <taxon>Gastropoda</taxon>
        <taxon>Heterobranchia</taxon>
        <taxon>Euthyneura</taxon>
        <taxon>Panpulmonata</taxon>
        <taxon>Sacoglossa</taxon>
        <taxon>Placobranchoidea</taxon>
        <taxon>Plakobranchidae</taxon>
        <taxon>Elysia</taxon>
    </lineage>
</organism>
<dbReference type="AlphaFoldDB" id="A0AAE1A2F7"/>
<proteinExistence type="predicted"/>
<dbReference type="EMBL" id="JAWDGP010002797">
    <property type="protein sequence ID" value="KAK3779930.1"/>
    <property type="molecule type" value="Genomic_DNA"/>
</dbReference>
<keyword evidence="2" id="KW-1185">Reference proteome</keyword>
<name>A0AAE1A2F7_9GAST</name>
<gene>
    <name evidence="1" type="ORF">RRG08_054183</name>
</gene>
<accession>A0AAE1A2F7</accession>
<sequence>MKPRESGAKRRSVTECKLVNTLSNIPTVLSSYYATLERLDSNRKHGTHSSIIKDSALSYTRYIEAVYQSLQAWEGDD</sequence>
<evidence type="ECO:0000313" key="1">
    <source>
        <dbReference type="EMBL" id="KAK3779930.1"/>
    </source>
</evidence>
<dbReference type="Proteomes" id="UP001283361">
    <property type="component" value="Unassembled WGS sequence"/>
</dbReference>